<evidence type="ECO:0000256" key="3">
    <source>
        <dbReference type="ARBA" id="ARBA00022692"/>
    </source>
</evidence>
<evidence type="ECO:0000256" key="1">
    <source>
        <dbReference type="ARBA" id="ARBA00004167"/>
    </source>
</evidence>
<evidence type="ECO:0000256" key="5">
    <source>
        <dbReference type="ARBA" id="ARBA00022989"/>
    </source>
</evidence>
<proteinExistence type="inferred from homology"/>
<comment type="subcellular location">
    <subcellularLocation>
        <location evidence="1">Membrane</location>
        <topology evidence="1">Single-pass membrane protein</topology>
    </subcellularLocation>
</comment>
<feature type="domain" description="Trichome birefringence-like N-terminal" evidence="9">
    <location>
        <begin position="66"/>
        <end position="119"/>
    </location>
</feature>
<dbReference type="GeneID" id="110804776"/>
<evidence type="ECO:0000256" key="7">
    <source>
        <dbReference type="SAM" id="Phobius"/>
    </source>
</evidence>
<name>A0A9R0JDY0_SPIOL</name>
<evidence type="ECO:0000313" key="10">
    <source>
        <dbReference type="Proteomes" id="UP000813463"/>
    </source>
</evidence>
<organism evidence="10 11">
    <name type="scientific">Spinacia oleracea</name>
    <name type="common">Spinach</name>
    <dbReference type="NCBI Taxonomy" id="3562"/>
    <lineage>
        <taxon>Eukaryota</taxon>
        <taxon>Viridiplantae</taxon>
        <taxon>Streptophyta</taxon>
        <taxon>Embryophyta</taxon>
        <taxon>Tracheophyta</taxon>
        <taxon>Spermatophyta</taxon>
        <taxon>Magnoliopsida</taxon>
        <taxon>eudicotyledons</taxon>
        <taxon>Gunneridae</taxon>
        <taxon>Pentapetalae</taxon>
        <taxon>Caryophyllales</taxon>
        <taxon>Chenopodiaceae</taxon>
        <taxon>Chenopodioideae</taxon>
        <taxon>Anserineae</taxon>
        <taxon>Spinacia</taxon>
    </lineage>
</organism>
<accession>A0A9R0JDY0</accession>
<dbReference type="Pfam" id="PF13839">
    <property type="entry name" value="PC-Esterase"/>
    <property type="match status" value="1"/>
</dbReference>
<evidence type="ECO:0000259" key="8">
    <source>
        <dbReference type="Pfam" id="PF13839"/>
    </source>
</evidence>
<evidence type="ECO:0000259" key="9">
    <source>
        <dbReference type="Pfam" id="PF14416"/>
    </source>
</evidence>
<dbReference type="PANTHER" id="PTHR32285:SF11">
    <property type="entry name" value="PROTEIN TRICHOME BIREFRINGENCE-LIKE 34"/>
    <property type="match status" value="1"/>
</dbReference>
<dbReference type="GO" id="GO:0016413">
    <property type="term" value="F:O-acetyltransferase activity"/>
    <property type="evidence" value="ECO:0000318"/>
    <property type="project" value="GO_Central"/>
</dbReference>
<dbReference type="GO" id="GO:0016020">
    <property type="term" value="C:membrane"/>
    <property type="evidence" value="ECO:0007669"/>
    <property type="project" value="UniProtKB-SubCell"/>
</dbReference>
<dbReference type="PANTHER" id="PTHR32285">
    <property type="entry name" value="PROTEIN TRICHOME BIREFRINGENCE-LIKE 9-RELATED"/>
    <property type="match status" value="1"/>
</dbReference>
<dbReference type="AlphaFoldDB" id="A0A9R0JDY0"/>
<keyword evidence="4" id="KW-0735">Signal-anchor</keyword>
<reference evidence="10" key="1">
    <citation type="journal article" date="2021" name="Nat. Commun.">
        <title>Genomic analyses provide insights into spinach domestication and the genetic basis of agronomic traits.</title>
        <authorList>
            <person name="Cai X."/>
            <person name="Sun X."/>
            <person name="Xu C."/>
            <person name="Sun H."/>
            <person name="Wang X."/>
            <person name="Ge C."/>
            <person name="Zhang Z."/>
            <person name="Wang Q."/>
            <person name="Fei Z."/>
            <person name="Jiao C."/>
            <person name="Wang Q."/>
        </authorList>
    </citation>
    <scope>NUCLEOTIDE SEQUENCE [LARGE SCALE GENOMIC DNA]</scope>
    <source>
        <strain evidence="10">cv. Varoflay</strain>
    </source>
</reference>
<dbReference type="Pfam" id="PF14416">
    <property type="entry name" value="PMR5N"/>
    <property type="match status" value="1"/>
</dbReference>
<dbReference type="InterPro" id="IPR025846">
    <property type="entry name" value="TBL_N"/>
</dbReference>
<sequence>MASTWGVRTSFQVFTIILFAFVISVLYFTTKEDGSRSRSRSSPSSLLTENHNVVRDTMEEVERMSGCDYFSGKWVFDNQTYPLYKEKDCTFMSDQLACQKFGRKDLSYQYLRWQPYHCNLPRFNATALLEKLRNKRLVYVGDSLNRGQWISMICLLDSSLPPSLKSINTNGSLSVFKAIEYNATVEFYWAPMLIESNSDDPVNHRVPERIVRTQAIEKHARYWTDADFLVFDSYLWWKRPFMKVLWGTFESSDGIYKKVEMLKGYEMALRTWSDWLEIHVNHSKTHIFWMSMSPTHERGEDWGGVTGQNCYNETQTIKKNDYWGSGSDPNMMKLVETTIENLNKKGLNIQILNITQLSEYRKEAHPSVHRKQWEPLTNEQLSNPSGYADCIHWCLPGVPDTWNEILYTYIYSTSL</sequence>
<dbReference type="KEGG" id="soe:110804776"/>
<dbReference type="InterPro" id="IPR029962">
    <property type="entry name" value="TBL"/>
</dbReference>
<feature type="domain" description="Trichome birefringence-like C-terminal" evidence="8">
    <location>
        <begin position="120"/>
        <end position="408"/>
    </location>
</feature>
<feature type="transmembrane region" description="Helical" evidence="7">
    <location>
        <begin position="12"/>
        <end position="30"/>
    </location>
</feature>
<dbReference type="GO" id="GO:0005794">
    <property type="term" value="C:Golgi apparatus"/>
    <property type="evidence" value="ECO:0000318"/>
    <property type="project" value="GO_Central"/>
</dbReference>
<dbReference type="InterPro" id="IPR026057">
    <property type="entry name" value="TBL_C"/>
</dbReference>
<comment type="similarity">
    <text evidence="2">Belongs to the PC-esterase family. TBL subfamily.</text>
</comment>
<evidence type="ECO:0000256" key="4">
    <source>
        <dbReference type="ARBA" id="ARBA00022968"/>
    </source>
</evidence>
<keyword evidence="5 7" id="KW-1133">Transmembrane helix</keyword>
<protein>
    <submittedName>
        <fullName evidence="11">Protein trichome birefringence-like 34</fullName>
    </submittedName>
</protein>
<gene>
    <name evidence="11" type="primary">LOC110804776</name>
</gene>
<dbReference type="Proteomes" id="UP000813463">
    <property type="component" value="Chromosome 6"/>
</dbReference>
<reference evidence="11" key="2">
    <citation type="submission" date="2025-08" db="UniProtKB">
        <authorList>
            <consortium name="RefSeq"/>
        </authorList>
    </citation>
    <scope>IDENTIFICATION</scope>
    <source>
        <tissue evidence="11">Leaf</tissue>
    </source>
</reference>
<dbReference type="RefSeq" id="XP_021866076.2">
    <property type="nucleotide sequence ID" value="XM_022010384.2"/>
</dbReference>
<evidence type="ECO:0000256" key="6">
    <source>
        <dbReference type="ARBA" id="ARBA00023136"/>
    </source>
</evidence>
<keyword evidence="10" id="KW-1185">Reference proteome</keyword>
<evidence type="ECO:0000313" key="11">
    <source>
        <dbReference type="RefSeq" id="XP_021866076.2"/>
    </source>
</evidence>
<evidence type="ECO:0000256" key="2">
    <source>
        <dbReference type="ARBA" id="ARBA00007727"/>
    </source>
</evidence>
<keyword evidence="6 7" id="KW-0472">Membrane</keyword>
<keyword evidence="3 7" id="KW-0812">Transmembrane</keyword>